<proteinExistence type="predicted"/>
<evidence type="ECO:0000313" key="3">
    <source>
        <dbReference type="Proteomes" id="UP000501690"/>
    </source>
</evidence>
<evidence type="ECO:0000256" key="1">
    <source>
        <dbReference type="SAM" id="MobiDB-lite"/>
    </source>
</evidence>
<protein>
    <submittedName>
        <fullName evidence="2">Uncharacterized protein</fullName>
    </submittedName>
</protein>
<gene>
    <name evidence="2" type="ORF">DEO72_LG5g806</name>
</gene>
<organism evidence="2 3">
    <name type="scientific">Vigna unguiculata</name>
    <name type="common">Cowpea</name>
    <dbReference type="NCBI Taxonomy" id="3917"/>
    <lineage>
        <taxon>Eukaryota</taxon>
        <taxon>Viridiplantae</taxon>
        <taxon>Streptophyta</taxon>
        <taxon>Embryophyta</taxon>
        <taxon>Tracheophyta</taxon>
        <taxon>Spermatophyta</taxon>
        <taxon>Magnoliopsida</taxon>
        <taxon>eudicotyledons</taxon>
        <taxon>Gunneridae</taxon>
        <taxon>Pentapetalae</taxon>
        <taxon>rosids</taxon>
        <taxon>fabids</taxon>
        <taxon>Fabales</taxon>
        <taxon>Fabaceae</taxon>
        <taxon>Papilionoideae</taxon>
        <taxon>50 kb inversion clade</taxon>
        <taxon>NPAAA clade</taxon>
        <taxon>indigoferoid/millettioid clade</taxon>
        <taxon>Phaseoleae</taxon>
        <taxon>Vigna</taxon>
    </lineage>
</organism>
<dbReference type="Proteomes" id="UP000501690">
    <property type="component" value="Linkage Group LG5"/>
</dbReference>
<feature type="region of interest" description="Disordered" evidence="1">
    <location>
        <begin position="292"/>
        <end position="319"/>
    </location>
</feature>
<reference evidence="2 3" key="1">
    <citation type="submission" date="2019-04" db="EMBL/GenBank/DDBJ databases">
        <title>An improved genome assembly and genetic linkage map for asparagus bean, Vigna unguiculata ssp. sesquipedialis.</title>
        <authorList>
            <person name="Xia Q."/>
            <person name="Zhang R."/>
            <person name="Dong Y."/>
        </authorList>
    </citation>
    <scope>NUCLEOTIDE SEQUENCE [LARGE SCALE GENOMIC DNA]</scope>
    <source>
        <tissue evidence="2">Leaf</tissue>
    </source>
</reference>
<dbReference type="EMBL" id="CP039349">
    <property type="protein sequence ID" value="QCD92737.1"/>
    <property type="molecule type" value="Genomic_DNA"/>
</dbReference>
<keyword evidence="3" id="KW-1185">Reference proteome</keyword>
<sequence length="393" mass="43654">MMNAATQSLQSQSEKPIAESHHIDISTDGYNDAHSNMSTDGHINFAKDVADEEIKDSHTNISTDGYVDAAQCEYKIVPVDEDMSRNDHFQAQNCEDNTVEEPSAVEEPTIFEDAAEASTIATDLVNDEAVESTTLGEHFCSEDEIMRITDDPLNHPNAPDDAQVGLKPHTPHIKFVDVNDANKFSVVIFVDMAVEKEERLLQQSHLQHYLLTYTAYTIIATHKQIGDYLKMSCCHTYQPQPIEHAIAVAPNANCHCTSVNLSPPCQPPSTRSTSPTPTLPEIRQCRTTRGTCNSHATPLQHASPIAQPPLCQQPSSRMPSLTPTLPEVRHCRTTRGTCDNHATLLQNALRCRAMIFILYNSPKWTSMASSSRHRLLQIITMPENHHGCTTRAH</sequence>
<evidence type="ECO:0000313" key="2">
    <source>
        <dbReference type="EMBL" id="QCD92737.1"/>
    </source>
</evidence>
<dbReference type="AlphaFoldDB" id="A0A4D6LVP0"/>
<accession>A0A4D6LVP0</accession>
<feature type="compositionally biased region" description="Polar residues" evidence="1">
    <location>
        <begin position="310"/>
        <end position="319"/>
    </location>
</feature>
<name>A0A4D6LVP0_VIGUN</name>